<dbReference type="InterPro" id="IPR029053">
    <property type="entry name" value="Viral_coat"/>
</dbReference>
<dbReference type="EMBL" id="MK189087">
    <property type="protein sequence ID" value="QCP68849.1"/>
    <property type="molecule type" value="Genomic_RNA"/>
</dbReference>
<sequence length="806" mass="89296">MSLSGSLKKQCEGQRSGATQCSELISIDSWLNLSCRRSQLPSGQSSGIQFRVKLTTRDCRVLGASEVTQKQRWEPAPVRWLRPVARDCVPTVAAWSTWTISNPLYDRSSCESFYFLVAISFLANMEVSSQPLQFDSSSTNPSISSVLDRDSTRDLCSFEEMLAMETTAARGTVTTKDAAGTVLYATNVCPTLLESEQPTRISYLSKLFLQWHGDMELGFYITKTAFQAAKILVVYAPGYTADQLRAVPIGRLLGFQNRLVVGADSNVTAKFNIPFVAQVDWLLTTQSSGALIVTLMEPVVSSDQTQTSMPWTLTLRSPKGRDQLKFRYSVPPTSSLPPPSGGGGGSGGGDNTADEQTRLMADVGRLYAKSSSTQRTRRSFGRSIYIDSANYAAPMKAGTLRELGTVVPVRLAGANISVLARKLCQFEISAPFTFVGDAVVGRKSILPFLPDIYCWGPQANSGTWGQDFDTWWSNSNNSVEGDGKLVYFGHSNQDFDFYVGVPEEVANEFDGWHVVGTWLSAGNEVKHSTWSVSKATSTRIKLNHEVDFGDVTAYGDSVVVGTPIIFMDSPYNYGDVNNLSKAFPRMLEWLEGQLRRAQSMNMAEYITIYTQPCDPSCARALQTYLNDTSSSVEPGRTYPPKLCTGLRLSFSSSESPLVFDKLYNLEQRGIFSWIFSLFSSDHESAWGRIARVADLVVEFLVPLLVTYDGNANPVRMNGWRVEFERVDQGHTRVSDEGRQLIANEPELRRLYRESAEEAVAELPATTASSHTGRLRQAIRRLREAKKSKSRSVSRRRRSHSSRATAH</sequence>
<dbReference type="InterPro" id="IPR001676">
    <property type="entry name" value="Picornavirus_capsid"/>
</dbReference>
<feature type="compositionally biased region" description="Gly residues" evidence="1">
    <location>
        <begin position="341"/>
        <end position="350"/>
    </location>
</feature>
<keyword evidence="3" id="KW-0946">Virion</keyword>
<feature type="region of interest" description="Disordered" evidence="1">
    <location>
        <begin position="780"/>
        <end position="806"/>
    </location>
</feature>
<dbReference type="Pfam" id="PF00073">
    <property type="entry name" value="Rhv"/>
    <property type="match status" value="1"/>
</dbReference>
<organism evidence="3">
    <name type="scientific">Pernambuco virus</name>
    <dbReference type="NCBI Taxonomy" id="2565395"/>
    <lineage>
        <taxon>Viruses</taxon>
    </lineage>
</organism>
<keyword evidence="3" id="KW-0167">Capsid protein</keyword>
<evidence type="ECO:0000313" key="3">
    <source>
        <dbReference type="EMBL" id="QCP68849.1"/>
    </source>
</evidence>
<feature type="region of interest" description="Disordered" evidence="1">
    <location>
        <begin position="327"/>
        <end position="354"/>
    </location>
</feature>
<evidence type="ECO:0000256" key="1">
    <source>
        <dbReference type="SAM" id="MobiDB-lite"/>
    </source>
</evidence>
<evidence type="ECO:0000259" key="2">
    <source>
        <dbReference type="Pfam" id="PF00073"/>
    </source>
</evidence>
<proteinExistence type="predicted"/>
<accession>A0A4P8JBD9</accession>
<dbReference type="GO" id="GO:0019028">
    <property type="term" value="C:viral capsid"/>
    <property type="evidence" value="ECO:0007669"/>
    <property type="project" value="UniProtKB-KW"/>
</dbReference>
<protein>
    <submittedName>
        <fullName evidence="3">Coat protein</fullName>
    </submittedName>
</protein>
<dbReference type="SUPFAM" id="SSF88633">
    <property type="entry name" value="Positive stranded ssRNA viruses"/>
    <property type="match status" value="1"/>
</dbReference>
<reference evidence="3" key="1">
    <citation type="journal article" date="2019" name="Sci. Rep.">
        <title>Discovery of novel astrovirus and calicivirus identified in ruddy turnstones in Brazil.</title>
        <authorList>
            <person name="de Souza W.M."/>
            <person name="Fumagalli M.J."/>
            <person name="de Araujo J."/>
            <person name="Ometto T."/>
            <person name="Modha S."/>
            <person name="Thomazelli L.M."/>
            <person name="Durigon E.L."/>
            <person name="Murcia P.R."/>
            <person name="Figueiredo L.T."/>
        </authorList>
    </citation>
    <scope>NUCLEOTIDE SEQUENCE</scope>
    <source>
        <strain evidence="3">PE-44</strain>
    </source>
</reference>
<dbReference type="GO" id="GO:0005198">
    <property type="term" value="F:structural molecule activity"/>
    <property type="evidence" value="ECO:0007669"/>
    <property type="project" value="InterPro"/>
</dbReference>
<feature type="compositionally biased region" description="Basic residues" evidence="1">
    <location>
        <begin position="787"/>
        <end position="806"/>
    </location>
</feature>
<dbReference type="Gene3D" id="2.60.120.20">
    <property type="match status" value="1"/>
</dbReference>
<name>A0A4P8JBD9_9VIRU</name>
<feature type="domain" description="Picornavirus capsid" evidence="2">
    <location>
        <begin position="196"/>
        <end position="286"/>
    </location>
</feature>